<dbReference type="PANTHER" id="PTHR43473">
    <property type="entry name" value="MAGNESIUM-CHELATASE SUBUNIT CHLD, CHLOROPLASTIC"/>
    <property type="match status" value="1"/>
</dbReference>
<sequence length="587" mass="60592">MTEFDPGLQAICLLAVDPQGLGGLCLRGAAGPARDALLATLRRLLPAETPWRRLPLQVDDERLLGGLDLGLSLAAGRPVAQAGLLAEADGGVLLLPMAERVDAGLAAKLASALEQGASRFCVVALDEGQSAEEQLPAGLLERLALIASPAAPDLAAGLAGLSEGQALPFDLAEARQRLARIPYDDATVEALCGTAAALGLQSLRAPWQAWRAACAAAAIAGRDAVTQADAELAARLVLAPRARALPQAQAEAESAQAPEPSASPEPQPSAPEAADASPPEPSEGEQQAQQLQEQMIAAAQAAIPPGLLASLAGVPTKGGAGAGRRGAAARPAQSGRPLASRRGSLRAGSRLDLLATMRAAIPWQRLRMLEREQQGLAPVLGQTSARLLLRRDDFHIKRYRRPNETTTVFVVDASGSQALNRLAEAKGAVELLLADCYVRRDRVALIAFRGEGAEVLLPPTRSLVRARRSLSGLPGGGGTPLAAGIEAAWLLGSSLQSREGGRAVLVFLTDARANIARDGSAGRGAAMQDALAAAQRLRAEGLASVLIDTSPRPQPAAMALAQAMAARYVPLPQGQAAQVYAAVARVG</sequence>
<dbReference type="Gene3D" id="3.40.50.300">
    <property type="entry name" value="P-loop containing nucleotide triphosphate hydrolases"/>
    <property type="match status" value="1"/>
</dbReference>
<comment type="caution">
    <text evidence="3">The sequence shown here is derived from an EMBL/GenBank/DDBJ whole genome shotgun (WGS) entry which is preliminary data.</text>
</comment>
<proteinExistence type="predicted"/>
<keyword evidence="4" id="KW-1185">Reference proteome</keyword>
<feature type="domain" description="VWFA" evidence="2">
    <location>
        <begin position="406"/>
        <end position="547"/>
    </location>
</feature>
<name>A0ABW7F5X9_9BURK</name>
<dbReference type="Pfam" id="PF13519">
    <property type="entry name" value="VWA_2"/>
    <property type="match status" value="1"/>
</dbReference>
<accession>A0ABW7F5X9</accession>
<dbReference type="EMBL" id="JBIGHV010000007">
    <property type="protein sequence ID" value="MFG6432017.1"/>
    <property type="molecule type" value="Genomic_DNA"/>
</dbReference>
<feature type="compositionally biased region" description="Low complexity" evidence="1">
    <location>
        <begin position="247"/>
        <end position="260"/>
    </location>
</feature>
<reference evidence="3 4" key="1">
    <citation type="submission" date="2024-08" db="EMBL/GenBank/DDBJ databases">
        <authorList>
            <person name="Lu H."/>
        </authorList>
    </citation>
    <scope>NUCLEOTIDE SEQUENCE [LARGE SCALE GENOMIC DNA]</scope>
    <source>
        <strain evidence="3 4">LYH14W</strain>
    </source>
</reference>
<evidence type="ECO:0000259" key="2">
    <source>
        <dbReference type="PROSITE" id="PS50234"/>
    </source>
</evidence>
<protein>
    <submittedName>
        <fullName evidence="3">Magnesium chelatase subunit D</fullName>
        <ecNumber evidence="3">6.6.1.1</ecNumber>
    </submittedName>
</protein>
<dbReference type="SUPFAM" id="SSF52540">
    <property type="entry name" value="P-loop containing nucleoside triphosphate hydrolases"/>
    <property type="match status" value="1"/>
</dbReference>
<keyword evidence="3" id="KW-0436">Ligase</keyword>
<dbReference type="Gene3D" id="3.40.50.410">
    <property type="entry name" value="von Willebrand factor, type A domain"/>
    <property type="match status" value="1"/>
</dbReference>
<dbReference type="Gene3D" id="1.10.8.80">
    <property type="entry name" value="Magnesium chelatase subunit I, C-Terminal domain"/>
    <property type="match status" value="1"/>
</dbReference>
<feature type="region of interest" description="Disordered" evidence="1">
    <location>
        <begin position="317"/>
        <end position="343"/>
    </location>
</feature>
<gene>
    <name evidence="3" type="ORF">ACG00Y_19000</name>
</gene>
<evidence type="ECO:0000256" key="1">
    <source>
        <dbReference type="SAM" id="MobiDB-lite"/>
    </source>
</evidence>
<dbReference type="InterPro" id="IPR036465">
    <property type="entry name" value="vWFA_dom_sf"/>
</dbReference>
<evidence type="ECO:0000313" key="3">
    <source>
        <dbReference type="EMBL" id="MFG6432017.1"/>
    </source>
</evidence>
<evidence type="ECO:0000313" key="4">
    <source>
        <dbReference type="Proteomes" id="UP001606210"/>
    </source>
</evidence>
<dbReference type="Proteomes" id="UP001606210">
    <property type="component" value="Unassembled WGS sequence"/>
</dbReference>
<dbReference type="PROSITE" id="PS50234">
    <property type="entry name" value="VWFA"/>
    <property type="match status" value="1"/>
</dbReference>
<dbReference type="InterPro" id="IPR041628">
    <property type="entry name" value="ChlI/MoxR_AAA_lid"/>
</dbReference>
<dbReference type="SMART" id="SM00327">
    <property type="entry name" value="VWA"/>
    <property type="match status" value="1"/>
</dbReference>
<dbReference type="GO" id="GO:0016851">
    <property type="term" value="F:magnesium chelatase activity"/>
    <property type="evidence" value="ECO:0007669"/>
    <property type="project" value="UniProtKB-EC"/>
</dbReference>
<dbReference type="RefSeq" id="WP_394481548.1">
    <property type="nucleotide sequence ID" value="NZ_JBIGHV010000007.1"/>
</dbReference>
<dbReference type="Pfam" id="PF17863">
    <property type="entry name" value="AAA_lid_2"/>
    <property type="match status" value="1"/>
</dbReference>
<dbReference type="NCBIfam" id="NF009943">
    <property type="entry name" value="PRK13406.1"/>
    <property type="match status" value="1"/>
</dbReference>
<dbReference type="InterPro" id="IPR027417">
    <property type="entry name" value="P-loop_NTPase"/>
</dbReference>
<feature type="region of interest" description="Disordered" evidence="1">
    <location>
        <begin position="247"/>
        <end position="292"/>
    </location>
</feature>
<organism evidence="3 4">
    <name type="scientific">Pelomonas parva</name>
    <dbReference type="NCBI Taxonomy" id="3299032"/>
    <lineage>
        <taxon>Bacteria</taxon>
        <taxon>Pseudomonadati</taxon>
        <taxon>Pseudomonadota</taxon>
        <taxon>Betaproteobacteria</taxon>
        <taxon>Burkholderiales</taxon>
        <taxon>Sphaerotilaceae</taxon>
        <taxon>Roseateles</taxon>
    </lineage>
</organism>
<dbReference type="InterPro" id="IPR002035">
    <property type="entry name" value="VWF_A"/>
</dbReference>
<dbReference type="EC" id="6.6.1.1" evidence="3"/>
<dbReference type="SUPFAM" id="SSF53300">
    <property type="entry name" value="vWA-like"/>
    <property type="match status" value="1"/>
</dbReference>
<dbReference type="PANTHER" id="PTHR43473:SF2">
    <property type="entry name" value="MAGNESIUM-CHELATASE SUBUNIT CHLD, CHLOROPLASTIC"/>
    <property type="match status" value="1"/>
</dbReference>